<reference evidence="3 4" key="2">
    <citation type="submission" date="2024-07" db="EMBL/GenBank/DDBJ databases">
        <authorList>
            <person name="Akdeniz Z."/>
        </authorList>
    </citation>
    <scope>NUCLEOTIDE SEQUENCE [LARGE SCALE GENOMIC DNA]</scope>
</reference>
<dbReference type="AlphaFoldDB" id="A0AA86P0U1"/>
<organism evidence="2">
    <name type="scientific">Hexamita inflata</name>
    <dbReference type="NCBI Taxonomy" id="28002"/>
    <lineage>
        <taxon>Eukaryota</taxon>
        <taxon>Metamonada</taxon>
        <taxon>Diplomonadida</taxon>
        <taxon>Hexamitidae</taxon>
        <taxon>Hexamitinae</taxon>
        <taxon>Hexamita</taxon>
    </lineage>
</organism>
<name>A0AA86P0U1_9EUKA</name>
<evidence type="ECO:0000256" key="1">
    <source>
        <dbReference type="SAM" id="Coils"/>
    </source>
</evidence>
<dbReference type="EMBL" id="CATOUU010000424">
    <property type="protein sequence ID" value="CAI9928983.1"/>
    <property type="molecule type" value="Genomic_DNA"/>
</dbReference>
<protein>
    <submittedName>
        <fullName evidence="3">Hypothetical_protein</fullName>
    </submittedName>
</protein>
<sequence length="149" mass="17331">MLKRPKILGKISVKQRSLIQPSLLQSQIPSAEVQQSLFSLHRVQTQDQLDNVDNHSFDKQELRFEINAANFLDEEDEINGYMNGQMDYSAAEKQRHIYATIKQLKNETELLKDTVKSYSDIVESAEKQIHQMKKKQVAIKQQIQIEQCK</sequence>
<keyword evidence="1" id="KW-0175">Coiled coil</keyword>
<evidence type="ECO:0000313" key="4">
    <source>
        <dbReference type="Proteomes" id="UP001642409"/>
    </source>
</evidence>
<dbReference type="Proteomes" id="UP001642409">
    <property type="component" value="Unassembled WGS sequence"/>
</dbReference>
<dbReference type="EMBL" id="CAXDID020000049">
    <property type="protein sequence ID" value="CAL6004499.1"/>
    <property type="molecule type" value="Genomic_DNA"/>
</dbReference>
<reference evidence="2" key="1">
    <citation type="submission" date="2023-06" db="EMBL/GenBank/DDBJ databases">
        <authorList>
            <person name="Kurt Z."/>
        </authorList>
    </citation>
    <scope>NUCLEOTIDE SEQUENCE</scope>
</reference>
<gene>
    <name evidence="2" type="ORF">HINF_LOCUS16628</name>
    <name evidence="3" type="ORF">HINF_LOCUS18912</name>
</gene>
<evidence type="ECO:0000313" key="3">
    <source>
        <dbReference type="EMBL" id="CAL6004499.1"/>
    </source>
</evidence>
<proteinExistence type="predicted"/>
<feature type="coiled-coil region" evidence="1">
    <location>
        <begin position="101"/>
        <end position="142"/>
    </location>
</feature>
<accession>A0AA86P0U1</accession>
<keyword evidence="4" id="KW-1185">Reference proteome</keyword>
<evidence type="ECO:0000313" key="2">
    <source>
        <dbReference type="EMBL" id="CAI9928983.1"/>
    </source>
</evidence>
<comment type="caution">
    <text evidence="2">The sequence shown here is derived from an EMBL/GenBank/DDBJ whole genome shotgun (WGS) entry which is preliminary data.</text>
</comment>